<gene>
    <name evidence="1" type="ORF">V5799_016878</name>
</gene>
<sequence>MKAMLSDTKSKLSQNVAVTVVIVAAGLNSDAAHVVERIAQNVHDRNAIGQQRLIEGWTLQAQT</sequence>
<dbReference type="AlphaFoldDB" id="A0AAQ4F4G1"/>
<organism evidence="1 2">
    <name type="scientific">Amblyomma americanum</name>
    <name type="common">Lone star tick</name>
    <dbReference type="NCBI Taxonomy" id="6943"/>
    <lineage>
        <taxon>Eukaryota</taxon>
        <taxon>Metazoa</taxon>
        <taxon>Ecdysozoa</taxon>
        <taxon>Arthropoda</taxon>
        <taxon>Chelicerata</taxon>
        <taxon>Arachnida</taxon>
        <taxon>Acari</taxon>
        <taxon>Parasitiformes</taxon>
        <taxon>Ixodida</taxon>
        <taxon>Ixodoidea</taxon>
        <taxon>Ixodidae</taxon>
        <taxon>Amblyomminae</taxon>
        <taxon>Amblyomma</taxon>
    </lineage>
</organism>
<comment type="caution">
    <text evidence="1">The sequence shown here is derived from an EMBL/GenBank/DDBJ whole genome shotgun (WGS) entry which is preliminary data.</text>
</comment>
<proteinExistence type="predicted"/>
<feature type="non-terminal residue" evidence="1">
    <location>
        <position position="63"/>
    </location>
</feature>
<keyword evidence="2" id="KW-1185">Reference proteome</keyword>
<accession>A0AAQ4F4G1</accession>
<evidence type="ECO:0000313" key="2">
    <source>
        <dbReference type="Proteomes" id="UP001321473"/>
    </source>
</evidence>
<protein>
    <submittedName>
        <fullName evidence="1">Uncharacterized protein</fullName>
    </submittedName>
</protein>
<dbReference type="EMBL" id="JARKHS020007348">
    <property type="protein sequence ID" value="KAK8781781.1"/>
    <property type="molecule type" value="Genomic_DNA"/>
</dbReference>
<dbReference type="Proteomes" id="UP001321473">
    <property type="component" value="Unassembled WGS sequence"/>
</dbReference>
<reference evidence="1 2" key="1">
    <citation type="journal article" date="2023" name="Arcadia Sci">
        <title>De novo assembly of a long-read Amblyomma americanum tick genome.</title>
        <authorList>
            <person name="Chou S."/>
            <person name="Poskanzer K.E."/>
            <person name="Rollins M."/>
            <person name="Thuy-Boun P.S."/>
        </authorList>
    </citation>
    <scope>NUCLEOTIDE SEQUENCE [LARGE SCALE GENOMIC DNA]</scope>
    <source>
        <strain evidence="1">F_SG_1</strain>
        <tissue evidence="1">Salivary glands</tissue>
    </source>
</reference>
<evidence type="ECO:0000313" key="1">
    <source>
        <dbReference type="EMBL" id="KAK8781781.1"/>
    </source>
</evidence>
<name>A0AAQ4F4G1_AMBAM</name>